<name>X1M8F5_9ZZZZ</name>
<accession>X1M8F5</accession>
<protein>
    <recommendedName>
        <fullName evidence="1">Bacterial repeat domain-containing protein</fullName>
    </recommendedName>
</protein>
<reference evidence="2" key="1">
    <citation type="journal article" date="2014" name="Front. Microbiol.">
        <title>High frequency of phylogenetically diverse reductive dehalogenase-homologous genes in deep subseafloor sedimentary metagenomes.</title>
        <authorList>
            <person name="Kawai M."/>
            <person name="Futagami T."/>
            <person name="Toyoda A."/>
            <person name="Takaki Y."/>
            <person name="Nishi S."/>
            <person name="Hori S."/>
            <person name="Arai W."/>
            <person name="Tsubouchi T."/>
            <person name="Morono Y."/>
            <person name="Uchiyama I."/>
            <person name="Ito T."/>
            <person name="Fujiyama A."/>
            <person name="Inagaki F."/>
            <person name="Takami H."/>
        </authorList>
    </citation>
    <scope>NUCLEOTIDE SEQUENCE</scope>
    <source>
        <strain evidence="2">Expedition CK06-06</strain>
    </source>
</reference>
<dbReference type="InterPro" id="IPR044060">
    <property type="entry name" value="Bacterial_rp_domain"/>
</dbReference>
<organism evidence="2">
    <name type="scientific">marine sediment metagenome</name>
    <dbReference type="NCBI Taxonomy" id="412755"/>
    <lineage>
        <taxon>unclassified sequences</taxon>
        <taxon>metagenomes</taxon>
        <taxon>ecological metagenomes</taxon>
    </lineage>
</organism>
<evidence type="ECO:0000313" key="2">
    <source>
        <dbReference type="EMBL" id="GAI14391.1"/>
    </source>
</evidence>
<dbReference type="AlphaFoldDB" id="X1M8F5"/>
<gene>
    <name evidence="2" type="ORF">S06H3_18354</name>
</gene>
<dbReference type="Pfam" id="PF18998">
    <property type="entry name" value="Flg_new_2"/>
    <property type="match status" value="3"/>
</dbReference>
<feature type="domain" description="Bacterial repeat" evidence="1">
    <location>
        <begin position="45"/>
        <end position="115"/>
    </location>
</feature>
<dbReference type="EMBL" id="BARV01009269">
    <property type="protein sequence ID" value="GAI14391.1"/>
    <property type="molecule type" value="Genomic_DNA"/>
</dbReference>
<feature type="domain" description="Bacterial repeat" evidence="1">
    <location>
        <begin position="123"/>
        <end position="179"/>
    </location>
</feature>
<feature type="non-terminal residue" evidence="2">
    <location>
        <position position="189"/>
    </location>
</feature>
<sequence>MPRYRFVEWKDETGAVVGTTPAITLLIDRDRTLTAHYEEVVVPTHTLTISATVGGTTSPAPGSYVHDEGTVVRVTAYPGSGYLFDHWVLDGVTRTENPIDVVMDRNHALRAVFEVMPPPEHILTITSTAGGTTYPPPGAHSYPEGTTVTVTAITDAGYLFDHWELDGAVPTENPVNVLMDRVMAGVVPT</sequence>
<comment type="caution">
    <text evidence="2">The sequence shown here is derived from an EMBL/GenBank/DDBJ whole genome shotgun (WGS) entry which is preliminary data.</text>
</comment>
<feature type="domain" description="Bacterial repeat" evidence="1">
    <location>
        <begin position="4"/>
        <end position="39"/>
    </location>
</feature>
<evidence type="ECO:0000259" key="1">
    <source>
        <dbReference type="Pfam" id="PF18998"/>
    </source>
</evidence>
<proteinExistence type="predicted"/>